<protein>
    <recommendedName>
        <fullName evidence="4">SnoaL-like domain-containing protein</fullName>
    </recommendedName>
</protein>
<feature type="chain" id="PRO_5042128225" description="SnoaL-like domain-containing protein" evidence="1">
    <location>
        <begin position="24"/>
        <end position="170"/>
    </location>
</feature>
<proteinExistence type="predicted"/>
<dbReference type="Proteomes" id="UP001218218">
    <property type="component" value="Unassembled WGS sequence"/>
</dbReference>
<dbReference type="InterPro" id="IPR032710">
    <property type="entry name" value="NTF2-like_dom_sf"/>
</dbReference>
<reference evidence="2" key="1">
    <citation type="submission" date="2023-03" db="EMBL/GenBank/DDBJ databases">
        <title>Massive genome expansion in bonnet fungi (Mycena s.s.) driven by repeated elements and novel gene families across ecological guilds.</title>
        <authorList>
            <consortium name="Lawrence Berkeley National Laboratory"/>
            <person name="Harder C.B."/>
            <person name="Miyauchi S."/>
            <person name="Viragh M."/>
            <person name="Kuo A."/>
            <person name="Thoen E."/>
            <person name="Andreopoulos B."/>
            <person name="Lu D."/>
            <person name="Skrede I."/>
            <person name="Drula E."/>
            <person name="Henrissat B."/>
            <person name="Morin E."/>
            <person name="Kohler A."/>
            <person name="Barry K."/>
            <person name="LaButti K."/>
            <person name="Morin E."/>
            <person name="Salamov A."/>
            <person name="Lipzen A."/>
            <person name="Mereny Z."/>
            <person name="Hegedus B."/>
            <person name="Baldrian P."/>
            <person name="Stursova M."/>
            <person name="Weitz H."/>
            <person name="Taylor A."/>
            <person name="Grigoriev I.V."/>
            <person name="Nagy L.G."/>
            <person name="Martin F."/>
            <person name="Kauserud H."/>
        </authorList>
    </citation>
    <scope>NUCLEOTIDE SEQUENCE</scope>
    <source>
        <strain evidence="2">CBHHK002</strain>
    </source>
</reference>
<dbReference type="AlphaFoldDB" id="A0AAD7EPH1"/>
<dbReference type="EMBL" id="JARIHO010000021">
    <property type="protein sequence ID" value="KAJ7346197.1"/>
    <property type="molecule type" value="Genomic_DNA"/>
</dbReference>
<comment type="caution">
    <text evidence="2">The sequence shown here is derived from an EMBL/GenBank/DDBJ whole genome shotgun (WGS) entry which is preliminary data.</text>
</comment>
<dbReference type="Gene3D" id="3.10.450.50">
    <property type="match status" value="1"/>
</dbReference>
<dbReference type="SUPFAM" id="SSF54427">
    <property type="entry name" value="NTF2-like"/>
    <property type="match status" value="1"/>
</dbReference>
<feature type="signal peptide" evidence="1">
    <location>
        <begin position="1"/>
        <end position="23"/>
    </location>
</feature>
<gene>
    <name evidence="2" type="ORF">DFH08DRAFT_781052</name>
</gene>
<name>A0AAD7EPH1_9AGAR</name>
<evidence type="ECO:0000313" key="2">
    <source>
        <dbReference type="EMBL" id="KAJ7346197.1"/>
    </source>
</evidence>
<evidence type="ECO:0000256" key="1">
    <source>
        <dbReference type="SAM" id="SignalP"/>
    </source>
</evidence>
<keyword evidence="3" id="KW-1185">Reference proteome</keyword>
<sequence length="170" mass="18905">MHFSSKVTTTLILFFTFIRGAVCVPAPALLPRYSVNTTVPNPCMPQAVSPRNQEDIFFGFVNSFYITKDYQEAYTHVAGDLINHNPTSVDGIASSFSVVNSLFTSPSVSIQLIHQVFGAPFGWVHYRVDGLNPLPTAFVDVWRMDGSCLAEHWDVIEEQPANTTNPHPLF</sequence>
<keyword evidence="1" id="KW-0732">Signal</keyword>
<accession>A0AAD7EPH1</accession>
<evidence type="ECO:0008006" key="4">
    <source>
        <dbReference type="Google" id="ProtNLM"/>
    </source>
</evidence>
<evidence type="ECO:0000313" key="3">
    <source>
        <dbReference type="Proteomes" id="UP001218218"/>
    </source>
</evidence>
<organism evidence="2 3">
    <name type="scientific">Mycena albidolilacea</name>
    <dbReference type="NCBI Taxonomy" id="1033008"/>
    <lineage>
        <taxon>Eukaryota</taxon>
        <taxon>Fungi</taxon>
        <taxon>Dikarya</taxon>
        <taxon>Basidiomycota</taxon>
        <taxon>Agaricomycotina</taxon>
        <taxon>Agaricomycetes</taxon>
        <taxon>Agaricomycetidae</taxon>
        <taxon>Agaricales</taxon>
        <taxon>Marasmiineae</taxon>
        <taxon>Mycenaceae</taxon>
        <taxon>Mycena</taxon>
    </lineage>
</organism>